<comment type="similarity">
    <text evidence="2">Belongs to the LIMR family. LMBRD1 subfamily.</text>
</comment>
<evidence type="ECO:0000313" key="15">
    <source>
        <dbReference type="EMBL" id="KAJ6442588.1"/>
    </source>
</evidence>
<evidence type="ECO:0000256" key="10">
    <source>
        <dbReference type="ARBA" id="ARBA00023285"/>
    </source>
</evidence>
<evidence type="ECO:0000256" key="8">
    <source>
        <dbReference type="ARBA" id="ARBA00023136"/>
    </source>
</evidence>
<feature type="transmembrane region" description="Helical" evidence="13">
    <location>
        <begin position="1119"/>
        <end position="1137"/>
    </location>
</feature>
<evidence type="ECO:0000256" key="4">
    <source>
        <dbReference type="ARBA" id="ARBA00022448"/>
    </source>
</evidence>
<evidence type="ECO:0000313" key="16">
    <source>
        <dbReference type="Proteomes" id="UP001163105"/>
    </source>
</evidence>
<protein>
    <recommendedName>
        <fullName evidence="3">Probable lysosomal cobalamin transporter</fullName>
    </recommendedName>
</protein>
<name>A0AB34FSV8_9HYPO</name>
<evidence type="ECO:0000259" key="14">
    <source>
        <dbReference type="Pfam" id="PF00174"/>
    </source>
</evidence>
<feature type="transmembrane region" description="Helical" evidence="13">
    <location>
        <begin position="723"/>
        <end position="745"/>
    </location>
</feature>
<dbReference type="GO" id="GO:0005774">
    <property type="term" value="C:vacuolar membrane"/>
    <property type="evidence" value="ECO:0007669"/>
    <property type="project" value="TreeGrafter"/>
</dbReference>
<dbReference type="InterPro" id="IPR036374">
    <property type="entry name" value="OxRdtase_Mopterin-bd_sf"/>
</dbReference>
<evidence type="ECO:0000256" key="6">
    <source>
        <dbReference type="ARBA" id="ARBA00022692"/>
    </source>
</evidence>
<evidence type="ECO:0000256" key="12">
    <source>
        <dbReference type="SAM" id="MobiDB-lite"/>
    </source>
</evidence>
<dbReference type="SUPFAM" id="SSF56524">
    <property type="entry name" value="Oxidoreductase molybdopterin-binding domain"/>
    <property type="match status" value="1"/>
</dbReference>
<feature type="transmembrane region" description="Helical" evidence="13">
    <location>
        <begin position="1285"/>
        <end position="1304"/>
    </location>
</feature>
<feature type="region of interest" description="Disordered" evidence="12">
    <location>
        <begin position="249"/>
        <end position="280"/>
    </location>
</feature>
<dbReference type="GO" id="GO:0072665">
    <property type="term" value="P:protein localization to vacuole"/>
    <property type="evidence" value="ECO:0007669"/>
    <property type="project" value="TreeGrafter"/>
</dbReference>
<evidence type="ECO:0000256" key="3">
    <source>
        <dbReference type="ARBA" id="ARBA00017088"/>
    </source>
</evidence>
<keyword evidence="5" id="KW-0846">Cobalamin</keyword>
<dbReference type="Gene3D" id="3.90.420.10">
    <property type="entry name" value="Oxidoreductase, molybdopterin-binding domain"/>
    <property type="match status" value="1"/>
</dbReference>
<evidence type="ECO:0000256" key="9">
    <source>
        <dbReference type="ARBA" id="ARBA00023228"/>
    </source>
</evidence>
<keyword evidence="9" id="KW-0458">Lysosome</keyword>
<feature type="transmembrane region" description="Helical" evidence="13">
    <location>
        <begin position="915"/>
        <end position="940"/>
    </location>
</feature>
<dbReference type="EMBL" id="JAQHRD010000003">
    <property type="protein sequence ID" value="KAJ6442588.1"/>
    <property type="molecule type" value="Genomic_DNA"/>
</dbReference>
<feature type="region of interest" description="Disordered" evidence="12">
    <location>
        <begin position="66"/>
        <end position="90"/>
    </location>
</feature>
<feature type="compositionally biased region" description="Basic and acidic residues" evidence="12">
    <location>
        <begin position="1341"/>
        <end position="1358"/>
    </location>
</feature>
<dbReference type="Pfam" id="PF22586">
    <property type="entry name" value="ANCHR-like_BBOX"/>
    <property type="match status" value="1"/>
</dbReference>
<feature type="transmembrane region" description="Helical" evidence="13">
    <location>
        <begin position="1149"/>
        <end position="1177"/>
    </location>
</feature>
<feature type="region of interest" description="Disordered" evidence="12">
    <location>
        <begin position="1337"/>
        <end position="1358"/>
    </location>
</feature>
<feature type="compositionally biased region" description="Low complexity" evidence="12">
    <location>
        <begin position="212"/>
        <end position="235"/>
    </location>
</feature>
<comment type="caution">
    <text evidence="15">The sequence shown here is derived from an EMBL/GenBank/DDBJ whole genome shotgun (WGS) entry which is preliminary data.</text>
</comment>
<comment type="subcellular location">
    <subcellularLocation>
        <location evidence="1">Lysosome membrane</location>
        <topology evidence="1">Multi-pass membrane protein</topology>
    </subcellularLocation>
</comment>
<feature type="transmembrane region" description="Helical" evidence="13">
    <location>
        <begin position="779"/>
        <end position="804"/>
    </location>
</feature>
<dbReference type="GO" id="GO:0016491">
    <property type="term" value="F:oxidoreductase activity"/>
    <property type="evidence" value="ECO:0007669"/>
    <property type="project" value="InterPro"/>
</dbReference>
<feature type="region of interest" description="Disordered" evidence="12">
    <location>
        <begin position="1015"/>
        <end position="1038"/>
    </location>
</feature>
<keyword evidence="4" id="KW-0813">Transport</keyword>
<dbReference type="PRINTS" id="PR00407">
    <property type="entry name" value="EUMOPTERIN"/>
</dbReference>
<dbReference type="InterPro" id="IPR008335">
    <property type="entry name" value="Mopterin_OxRdtase_euk"/>
</dbReference>
<evidence type="ECO:0000256" key="13">
    <source>
        <dbReference type="SAM" id="Phobius"/>
    </source>
</evidence>
<dbReference type="Proteomes" id="UP001163105">
    <property type="component" value="Unassembled WGS sequence"/>
</dbReference>
<feature type="transmembrane region" description="Helical" evidence="13">
    <location>
        <begin position="1189"/>
        <end position="1213"/>
    </location>
</feature>
<reference evidence="15" key="1">
    <citation type="submission" date="2023-01" db="EMBL/GenBank/DDBJ databases">
        <title>The growth and conidiation of Purpureocillium lavendulum are regulated by nitrogen source and histone H3K14 acetylation.</title>
        <authorList>
            <person name="Tang P."/>
            <person name="Han J."/>
            <person name="Zhang C."/>
            <person name="Tang P."/>
            <person name="Qi F."/>
            <person name="Zhang K."/>
            <person name="Liang L."/>
        </authorList>
    </citation>
    <scope>NUCLEOTIDE SEQUENCE</scope>
    <source>
        <strain evidence="15">YMF1.00683</strain>
    </source>
</reference>
<dbReference type="PANTHER" id="PTHR16130:SF2">
    <property type="entry name" value="LYSOSOMAL COBALAMIN TRANSPORT ESCORT PROTEIN LMBD1"/>
    <property type="match status" value="1"/>
</dbReference>
<dbReference type="Pfam" id="PF04791">
    <property type="entry name" value="LMBR1"/>
    <property type="match status" value="1"/>
</dbReference>
<dbReference type="InterPro" id="IPR050854">
    <property type="entry name" value="LMBD1_LysCbl_Transport"/>
</dbReference>
<feature type="transmembrane region" description="Helical" evidence="13">
    <location>
        <begin position="961"/>
        <end position="980"/>
    </location>
</feature>
<evidence type="ECO:0000256" key="11">
    <source>
        <dbReference type="ARBA" id="ARBA00025515"/>
    </source>
</evidence>
<proteinExistence type="inferred from homology"/>
<evidence type="ECO:0000256" key="2">
    <source>
        <dbReference type="ARBA" id="ARBA00009901"/>
    </source>
</evidence>
<feature type="region of interest" description="Disordered" evidence="12">
    <location>
        <begin position="133"/>
        <end position="237"/>
    </location>
</feature>
<dbReference type="Pfam" id="PF00174">
    <property type="entry name" value="Oxidored_molyb"/>
    <property type="match status" value="1"/>
</dbReference>
<sequence>MTVVAVVTVVTVVAVVAVVTVVIVVAVVTVMAVVAVVAVMTLMAARLDRINIDVIERAKTPTREDALADRLRSLPRPENSPKPVPRDEDVDALFETDDRTLEELLGDVDAEQPPQATEPRDEDVKALLEELSQSVPKDDEEGQVDQVPRPDDDRGDSDDSDGERMGKEVDDVIARFRDEAELDANREPDQDSADDAKQDEVTDDGPPEELDLPSLPSNLDALPSSSPSQQSASQPRTLDDLTARMAALRTPSSPTSDPSLSLPSVPTSKPAKGPKRLTTTTRYTDDDVDSWCTVCLEDATLRCLGCDDDPYCARCWREMHVGPAAGFDERSHRAVQFTKSKKDKKVALGASPLLNTPTDAATLIHQFTTYMESHKFSTFLTSEDDLFIKTHLGEPTVDVSTWRLSVSGQVERSLSLSLDELLQFPRAEVTAFHKCAGSPLFPLVPTPGDVGNVVWSGVRLADVLDAARLQETATMIWSSGHDFGAYRGAEPQHYGKDLPLDRARRPEVLLATHLNGEPLSRRHGGPVRLVVPGFYATNSVKWLFSLEVMAQRSPSIFTTKYYNDRIERPDGSIEAVPIWAIAPDSVISPPPDTSSRGHLVVSGWAWSDDEVATVEITSVLLWGPAIANIAFALMLKLADPRAESSDCELHFIDEPAEDISSPDILYGRCKLLFDCGQILFAAIFFTLSRSILQGLPVYSPSYWTFQYPSDGWFAKLTSPARVYALHTAFSSVAAVLYLTCAMILATSKAISGPPPITECARSVTTSVEMADAGLVQTSLIWVTYAIAVALCLVAATITAFTWQAPRDRSAIVSIVAILALTSLLATVLLLPVDIALVSATGSVPLGAKKSWATPERVAAILVQLKAVYYTLYSLDALLCLIVIPFAYFWYEEYDEVEFEEEGRTWTSRFTAAAKYTLFFIALVVVLFLLGFFVPAAGDATRGHWDLDYFKRLVAQNHGEKALTFALGLLVTLGTLLYVLYTGAGLALMPISFIRSAPSISAPQLSATTASQLEQNRERQRQLEMRNAGNREGMSRKDRRELDALVREEQTLVRRERLAAEAQGEGRSRVYQAWLKLCALFRPIKMLGGILLLALSVLIWISMFITGVDKAKNSVCKQHCGYILGQINVFQPMNWIFVKTARVFPVDYVLMALLVLFLFSSTISGIATVGIRFLWIRIFQIRRGRTAPQALLIATVMMALAILAINYAVAMLIAPQYSIYGTQTFCSRTPDHPGAQPNCEHDADLIMACSEALEYKHAQDVCTPSAMSTFLNRITITWPFFGIVDFWAQFAFLGVFLVVLATALVRTPRVSVAEFDEDAEADEEESLLASTGRRFGATWQDVRGKPARDTEPASNGERA</sequence>
<feature type="compositionally biased region" description="Acidic residues" evidence="12">
    <location>
        <begin position="201"/>
        <end position="211"/>
    </location>
</feature>
<feature type="transmembrane region" description="Helical" evidence="13">
    <location>
        <begin position="866"/>
        <end position="890"/>
    </location>
</feature>
<dbReference type="PANTHER" id="PTHR16130">
    <property type="entry name" value="LYSOSOMAL COBALAMIN TRANSPORTER-RELATED"/>
    <property type="match status" value="1"/>
</dbReference>
<dbReference type="GO" id="GO:0031419">
    <property type="term" value="F:cobalamin binding"/>
    <property type="evidence" value="ECO:0007669"/>
    <property type="project" value="UniProtKB-KW"/>
</dbReference>
<feature type="transmembrane region" description="Helical" evidence="13">
    <location>
        <begin position="1085"/>
        <end position="1107"/>
    </location>
</feature>
<feature type="domain" description="Oxidoreductase molybdopterin-binding" evidence="14">
    <location>
        <begin position="391"/>
        <end position="555"/>
    </location>
</feature>
<keyword evidence="7 13" id="KW-1133">Transmembrane helix</keyword>
<evidence type="ECO:0000256" key="5">
    <source>
        <dbReference type="ARBA" id="ARBA00022628"/>
    </source>
</evidence>
<gene>
    <name evidence="15" type="primary">LMBRD1</name>
    <name evidence="15" type="ORF">O9K51_03763</name>
</gene>
<evidence type="ECO:0000256" key="7">
    <source>
        <dbReference type="ARBA" id="ARBA00022989"/>
    </source>
</evidence>
<organism evidence="15 16">
    <name type="scientific">Purpureocillium lavendulum</name>
    <dbReference type="NCBI Taxonomy" id="1247861"/>
    <lineage>
        <taxon>Eukaryota</taxon>
        <taxon>Fungi</taxon>
        <taxon>Dikarya</taxon>
        <taxon>Ascomycota</taxon>
        <taxon>Pezizomycotina</taxon>
        <taxon>Sordariomycetes</taxon>
        <taxon>Hypocreomycetidae</taxon>
        <taxon>Hypocreales</taxon>
        <taxon>Ophiocordycipitaceae</taxon>
        <taxon>Purpureocillium</taxon>
    </lineage>
</organism>
<evidence type="ECO:0000256" key="1">
    <source>
        <dbReference type="ARBA" id="ARBA00004155"/>
    </source>
</evidence>
<accession>A0AB34FSV8</accession>
<keyword evidence="8 13" id="KW-0472">Membrane</keyword>
<dbReference type="InterPro" id="IPR000572">
    <property type="entry name" value="OxRdtase_Mopterin-bd_dom"/>
</dbReference>
<feature type="transmembrane region" description="Helical" evidence="13">
    <location>
        <begin position="6"/>
        <end position="39"/>
    </location>
</feature>
<dbReference type="InterPro" id="IPR006876">
    <property type="entry name" value="LMBR1-like_membr_prot"/>
</dbReference>
<feature type="compositionally biased region" description="Low complexity" evidence="12">
    <location>
        <begin position="249"/>
        <end position="270"/>
    </location>
</feature>
<dbReference type="CDD" id="cd19817">
    <property type="entry name" value="Bbox1_ANCHR-like"/>
    <property type="match status" value="1"/>
</dbReference>
<comment type="function">
    <text evidence="11">Probable lysosomal cobalamin transporter. Required to export cobalamin from lysosomes allowing its conversion to cofactors.</text>
</comment>
<keyword evidence="6 13" id="KW-0812">Transmembrane</keyword>
<feature type="compositionally biased region" description="Basic and acidic residues" evidence="12">
    <location>
        <begin position="162"/>
        <end position="200"/>
    </location>
</feature>
<feature type="transmembrane region" description="Helical" evidence="13">
    <location>
        <begin position="810"/>
        <end position="830"/>
    </location>
</feature>
<dbReference type="InterPro" id="IPR044553">
    <property type="entry name" value="Bbox1_ANCHR"/>
</dbReference>
<keyword evidence="10" id="KW-0170">Cobalt</keyword>
<keyword evidence="16" id="KW-1185">Reference proteome</keyword>
<dbReference type="SUPFAM" id="SSF57845">
    <property type="entry name" value="B-box zinc-binding domain"/>
    <property type="match status" value="1"/>
</dbReference>